<sequence>MNTKIKVLITYFCLPCAICNISTRAGECMCMAWCVTGGLIALRARIRTLGGIQMGAYMRMPWFVTNGLMAPLPKEGQSDPYRLH</sequence>
<protein>
    <submittedName>
        <fullName evidence="2">Uncharacterized protein</fullName>
    </submittedName>
</protein>
<dbReference type="EMBL" id="CP111017">
    <property type="protein sequence ID" value="WAR06820.1"/>
    <property type="molecule type" value="Genomic_DNA"/>
</dbReference>
<proteinExistence type="predicted"/>
<evidence type="ECO:0000313" key="2">
    <source>
        <dbReference type="EMBL" id="WAR06820.1"/>
    </source>
</evidence>
<reference evidence="2" key="1">
    <citation type="submission" date="2022-11" db="EMBL/GenBank/DDBJ databases">
        <title>Centuries of genome instability and evolution in soft-shell clam transmissible cancer (bioRxiv).</title>
        <authorList>
            <person name="Hart S.F.M."/>
            <person name="Yonemitsu M.A."/>
            <person name="Giersch R.M."/>
            <person name="Beal B.F."/>
            <person name="Arriagada G."/>
            <person name="Davis B.W."/>
            <person name="Ostrander E.A."/>
            <person name="Goff S.P."/>
            <person name="Metzger M.J."/>
        </authorList>
    </citation>
    <scope>NUCLEOTIDE SEQUENCE</scope>
    <source>
        <strain evidence="2">MELC-2E11</strain>
        <tissue evidence="2">Siphon/mantle</tissue>
    </source>
</reference>
<name>A0ABY7ECR0_MYAAR</name>
<evidence type="ECO:0000313" key="3">
    <source>
        <dbReference type="Proteomes" id="UP001164746"/>
    </source>
</evidence>
<feature type="signal peptide" evidence="1">
    <location>
        <begin position="1"/>
        <end position="19"/>
    </location>
</feature>
<dbReference type="Proteomes" id="UP001164746">
    <property type="component" value="Chromosome 6"/>
</dbReference>
<keyword evidence="1" id="KW-0732">Signal</keyword>
<gene>
    <name evidence="2" type="ORF">MAR_016778</name>
</gene>
<evidence type="ECO:0000256" key="1">
    <source>
        <dbReference type="SAM" id="SignalP"/>
    </source>
</evidence>
<keyword evidence="3" id="KW-1185">Reference proteome</keyword>
<feature type="chain" id="PRO_5046958928" evidence="1">
    <location>
        <begin position="20"/>
        <end position="84"/>
    </location>
</feature>
<accession>A0ABY7ECR0</accession>
<organism evidence="2 3">
    <name type="scientific">Mya arenaria</name>
    <name type="common">Soft-shell clam</name>
    <dbReference type="NCBI Taxonomy" id="6604"/>
    <lineage>
        <taxon>Eukaryota</taxon>
        <taxon>Metazoa</taxon>
        <taxon>Spiralia</taxon>
        <taxon>Lophotrochozoa</taxon>
        <taxon>Mollusca</taxon>
        <taxon>Bivalvia</taxon>
        <taxon>Autobranchia</taxon>
        <taxon>Heteroconchia</taxon>
        <taxon>Euheterodonta</taxon>
        <taxon>Imparidentia</taxon>
        <taxon>Neoheterodontei</taxon>
        <taxon>Myida</taxon>
        <taxon>Myoidea</taxon>
        <taxon>Myidae</taxon>
        <taxon>Mya</taxon>
    </lineage>
</organism>